<gene>
    <name evidence="2" type="ORF">DLJ74_00950</name>
</gene>
<dbReference type="Proteomes" id="UP000245624">
    <property type="component" value="Unassembled WGS sequence"/>
</dbReference>
<dbReference type="AlphaFoldDB" id="A0A317L3H5"/>
<evidence type="ECO:0000256" key="1">
    <source>
        <dbReference type="SAM" id="Phobius"/>
    </source>
</evidence>
<keyword evidence="1" id="KW-1133">Transmembrane helix</keyword>
<name>A0A317L3H5_9BACI</name>
<protein>
    <submittedName>
        <fullName evidence="2">Uncharacterized protein</fullName>
    </submittedName>
</protein>
<reference evidence="2 3" key="1">
    <citation type="submission" date="2018-05" db="EMBL/GenBank/DDBJ databases">
        <title>Genomic analysis of Gracilibacillus dipsosauri DD1 reveals novel features of a salt-tolerant amylase.</title>
        <authorList>
            <person name="Deutch C.E."/>
            <person name="Yang S."/>
        </authorList>
    </citation>
    <scope>NUCLEOTIDE SEQUENCE [LARGE SCALE GENOMIC DNA]</scope>
    <source>
        <strain evidence="2 3">DD1</strain>
    </source>
</reference>
<organism evidence="2 3">
    <name type="scientific">Gracilibacillus dipsosauri</name>
    <dbReference type="NCBI Taxonomy" id="178340"/>
    <lineage>
        <taxon>Bacteria</taxon>
        <taxon>Bacillati</taxon>
        <taxon>Bacillota</taxon>
        <taxon>Bacilli</taxon>
        <taxon>Bacillales</taxon>
        <taxon>Bacillaceae</taxon>
        <taxon>Gracilibacillus</taxon>
    </lineage>
</organism>
<keyword evidence="3" id="KW-1185">Reference proteome</keyword>
<keyword evidence="1" id="KW-0812">Transmembrane</keyword>
<dbReference type="EMBL" id="QGTD01000001">
    <property type="protein sequence ID" value="PWU70431.1"/>
    <property type="molecule type" value="Genomic_DNA"/>
</dbReference>
<comment type="caution">
    <text evidence="2">The sequence shown here is derived from an EMBL/GenBank/DDBJ whole genome shotgun (WGS) entry which is preliminary data.</text>
</comment>
<evidence type="ECO:0000313" key="3">
    <source>
        <dbReference type="Proteomes" id="UP000245624"/>
    </source>
</evidence>
<evidence type="ECO:0000313" key="2">
    <source>
        <dbReference type="EMBL" id="PWU70431.1"/>
    </source>
</evidence>
<sequence length="90" mass="10267">MSEKDVTANNKTPVIIVPLITAVCGLGDAMLFIVLPIYFYDLWTRSLLADRGPIICLYYFKGLKKCSILFSYLFTNYTTLKPYGLYLLVK</sequence>
<feature type="transmembrane region" description="Helical" evidence="1">
    <location>
        <begin position="15"/>
        <end position="40"/>
    </location>
</feature>
<proteinExistence type="predicted"/>
<accession>A0A317L3H5</accession>
<keyword evidence="1" id="KW-0472">Membrane</keyword>